<dbReference type="SUPFAM" id="SSF52540">
    <property type="entry name" value="P-loop containing nucleoside triphosphate hydrolases"/>
    <property type="match status" value="1"/>
</dbReference>
<accession>A0A1H7G4B4</accession>
<dbReference type="GO" id="GO:0016887">
    <property type="term" value="F:ATP hydrolysis activity"/>
    <property type="evidence" value="ECO:0007669"/>
    <property type="project" value="InterPro"/>
</dbReference>
<feature type="domain" description="ABC transporter" evidence="3">
    <location>
        <begin position="8"/>
        <end position="213"/>
    </location>
</feature>
<dbReference type="Gene3D" id="3.40.50.300">
    <property type="entry name" value="P-loop containing nucleotide triphosphate hydrolases"/>
    <property type="match status" value="1"/>
</dbReference>
<evidence type="ECO:0000256" key="1">
    <source>
        <dbReference type="ARBA" id="ARBA00022741"/>
    </source>
</evidence>
<keyword evidence="1" id="KW-0547">Nucleotide-binding</keyword>
<proteinExistence type="predicted"/>
<sequence length="213" mass="23704">MDAPTFAVTDGPLLQLTGLQSDHMGPVDLSLAPGELLLIAGPSGAGKSLLLRAIADLDPLRGQVWLDNQLRETILPALWRRQVGYLPAEPVWWADTVDAHFTGVQDDWLEQLGFQSDVRQWEVERLSSGERQRLALARMLGNGPRVLLLDEATANLDPDNTLRMESLVRGYMTERQAGAIWVSHDHEQRQRLGGRLLMMELGRLAEPALESRA</sequence>
<dbReference type="PANTHER" id="PTHR43119:SF1">
    <property type="entry name" value="ABC TRANSPORTER DOMAIN-CONTAINING PROTEIN"/>
    <property type="match status" value="1"/>
</dbReference>
<protein>
    <submittedName>
        <fullName evidence="4">ABC transporter</fullName>
    </submittedName>
</protein>
<dbReference type="EMBL" id="FOAA01000001">
    <property type="protein sequence ID" value="SEK32958.1"/>
    <property type="molecule type" value="Genomic_DNA"/>
</dbReference>
<dbReference type="Pfam" id="PF00005">
    <property type="entry name" value="ABC_tran"/>
    <property type="match status" value="1"/>
</dbReference>
<dbReference type="InterPro" id="IPR017871">
    <property type="entry name" value="ABC_transporter-like_CS"/>
</dbReference>
<dbReference type="CDD" id="cd00267">
    <property type="entry name" value="ABC_ATPase"/>
    <property type="match status" value="1"/>
</dbReference>
<organism evidence="4 5">
    <name type="scientific">Ectothiorhodospira marina</name>
    <dbReference type="NCBI Taxonomy" id="1396821"/>
    <lineage>
        <taxon>Bacteria</taxon>
        <taxon>Pseudomonadati</taxon>
        <taxon>Pseudomonadota</taxon>
        <taxon>Gammaproteobacteria</taxon>
        <taxon>Chromatiales</taxon>
        <taxon>Ectothiorhodospiraceae</taxon>
        <taxon>Ectothiorhodospira</taxon>
    </lineage>
</organism>
<gene>
    <name evidence="4" type="ORF">SAMN05444515_101430</name>
</gene>
<dbReference type="GO" id="GO:0005524">
    <property type="term" value="F:ATP binding"/>
    <property type="evidence" value="ECO:0007669"/>
    <property type="project" value="UniProtKB-KW"/>
</dbReference>
<keyword evidence="2" id="KW-0067">ATP-binding</keyword>
<evidence type="ECO:0000313" key="4">
    <source>
        <dbReference type="EMBL" id="SEK32958.1"/>
    </source>
</evidence>
<dbReference type="AlphaFoldDB" id="A0A1H7G4B4"/>
<dbReference type="InterPro" id="IPR003593">
    <property type="entry name" value="AAA+_ATPase"/>
</dbReference>
<evidence type="ECO:0000313" key="5">
    <source>
        <dbReference type="Proteomes" id="UP000199256"/>
    </source>
</evidence>
<dbReference type="PANTHER" id="PTHR43119">
    <property type="entry name" value="ABC TRANSPORT PROTEIN ATP-BINDING COMPONENT-RELATED"/>
    <property type="match status" value="1"/>
</dbReference>
<dbReference type="OrthoDB" id="4408248at2"/>
<dbReference type="STRING" id="1396821.SAMN05444515_101430"/>
<dbReference type="InterPro" id="IPR003439">
    <property type="entry name" value="ABC_transporter-like_ATP-bd"/>
</dbReference>
<dbReference type="InterPro" id="IPR027417">
    <property type="entry name" value="P-loop_NTPase"/>
</dbReference>
<keyword evidence="5" id="KW-1185">Reference proteome</keyword>
<name>A0A1H7G4B4_9GAMM</name>
<dbReference type="RefSeq" id="WP_090250548.1">
    <property type="nucleotide sequence ID" value="NZ_FOAA01000001.1"/>
</dbReference>
<reference evidence="5" key="1">
    <citation type="submission" date="2016-10" db="EMBL/GenBank/DDBJ databases">
        <authorList>
            <person name="Varghese N."/>
            <person name="Submissions S."/>
        </authorList>
    </citation>
    <scope>NUCLEOTIDE SEQUENCE [LARGE SCALE GENOMIC DNA]</scope>
    <source>
        <strain evidence="5">DSM 241</strain>
    </source>
</reference>
<evidence type="ECO:0000259" key="3">
    <source>
        <dbReference type="PROSITE" id="PS50893"/>
    </source>
</evidence>
<dbReference type="SMART" id="SM00382">
    <property type="entry name" value="AAA"/>
    <property type="match status" value="1"/>
</dbReference>
<dbReference type="Proteomes" id="UP000199256">
    <property type="component" value="Unassembled WGS sequence"/>
</dbReference>
<dbReference type="PROSITE" id="PS50893">
    <property type="entry name" value="ABC_TRANSPORTER_2"/>
    <property type="match status" value="1"/>
</dbReference>
<evidence type="ECO:0000256" key="2">
    <source>
        <dbReference type="ARBA" id="ARBA00022840"/>
    </source>
</evidence>
<dbReference type="PROSITE" id="PS00211">
    <property type="entry name" value="ABC_TRANSPORTER_1"/>
    <property type="match status" value="1"/>
</dbReference>